<geneLocation type="plasmid" evidence="1">
    <name>pSM135B_Rh01</name>
</geneLocation>
<organism evidence="1 2">
    <name type="scientific">Rhizobium leguminosarum</name>
    <dbReference type="NCBI Taxonomy" id="384"/>
    <lineage>
        <taxon>Bacteria</taxon>
        <taxon>Pseudomonadati</taxon>
        <taxon>Pseudomonadota</taxon>
        <taxon>Alphaproteobacteria</taxon>
        <taxon>Hyphomicrobiales</taxon>
        <taxon>Rhizobiaceae</taxon>
        <taxon>Rhizobium/Agrobacterium group</taxon>
        <taxon>Rhizobium</taxon>
    </lineage>
</organism>
<dbReference type="Proteomes" id="UP000292974">
    <property type="component" value="Unassembled WGS sequence"/>
</dbReference>
<gene>
    <name evidence="1" type="ORF">ELH90_30360</name>
</gene>
<keyword evidence="1" id="KW-0614">Plasmid</keyword>
<evidence type="ECO:0000313" key="1">
    <source>
        <dbReference type="EMBL" id="TAY44631.1"/>
    </source>
</evidence>
<proteinExistence type="predicted"/>
<dbReference type="AlphaFoldDB" id="A0A7M3DMZ2"/>
<dbReference type="EMBL" id="SIOP01000002">
    <property type="protein sequence ID" value="TAY44631.1"/>
    <property type="molecule type" value="Genomic_DNA"/>
</dbReference>
<name>A0A7M3DMZ2_RHILE</name>
<sequence length="67" mass="7987">MFPWRPNSVQLQQPRSVLRRCPKLDKKTSIADLDLRQKVRPYLFANDCFYVPPLLAFRMCGHRYAFS</sequence>
<protein>
    <submittedName>
        <fullName evidence="1">Uncharacterized protein</fullName>
    </submittedName>
</protein>
<reference evidence="1 2" key="1">
    <citation type="submission" date="2019-02" db="EMBL/GenBank/DDBJ databases">
        <title>The genomic architecture of introgression among sibling species of bacteria.</title>
        <authorList>
            <person name="Cavassim M.I.A."/>
            <person name="Moeskjaer S."/>
            <person name="Moslemi C."/>
            <person name="Fields B."/>
            <person name="Bachmann A."/>
            <person name="Vilhjalmsson B."/>
            <person name="Schierup M.H."/>
            <person name="Young J.P.W."/>
            <person name="Andersen S.U."/>
        </authorList>
    </citation>
    <scope>NUCLEOTIDE SEQUENCE [LARGE SCALE GENOMIC DNA]</scope>
    <source>
        <strain evidence="1 2">SM135B</strain>
        <plasmid evidence="1">pSM135B_Rh01</plasmid>
    </source>
</reference>
<evidence type="ECO:0000313" key="2">
    <source>
        <dbReference type="Proteomes" id="UP000292974"/>
    </source>
</evidence>
<accession>A0A7M3DMZ2</accession>
<comment type="caution">
    <text evidence="1">The sequence shown here is derived from an EMBL/GenBank/DDBJ whole genome shotgun (WGS) entry which is preliminary data.</text>
</comment>